<organism evidence="2 3">
    <name type="scientific">Marinoscillum luteum</name>
    <dbReference type="NCBI Taxonomy" id="861051"/>
    <lineage>
        <taxon>Bacteria</taxon>
        <taxon>Pseudomonadati</taxon>
        <taxon>Bacteroidota</taxon>
        <taxon>Cytophagia</taxon>
        <taxon>Cytophagales</taxon>
        <taxon>Reichenbachiellaceae</taxon>
        <taxon>Marinoscillum</taxon>
    </lineage>
</organism>
<evidence type="ECO:0000313" key="2">
    <source>
        <dbReference type="EMBL" id="MFH6983681.1"/>
    </source>
</evidence>
<comment type="caution">
    <text evidence="2">The sequence shown here is derived from an EMBL/GenBank/DDBJ whole genome shotgun (WGS) entry which is preliminary data.</text>
</comment>
<feature type="transmembrane region" description="Helical" evidence="1">
    <location>
        <begin position="84"/>
        <end position="101"/>
    </location>
</feature>
<keyword evidence="1" id="KW-0472">Membrane</keyword>
<keyword evidence="1" id="KW-1133">Transmembrane helix</keyword>
<keyword evidence="1" id="KW-0812">Transmembrane</keyword>
<reference evidence="2 3" key="1">
    <citation type="journal article" date="2013" name="Int. J. Syst. Evol. Microbiol.">
        <title>Marinoscillum luteum sp. nov., isolated from marine sediment.</title>
        <authorList>
            <person name="Cha I.T."/>
            <person name="Park S.J."/>
            <person name="Kim S.J."/>
            <person name="Kim J.G."/>
            <person name="Jung M.Y."/>
            <person name="Shin K.S."/>
            <person name="Kwon K.K."/>
            <person name="Yang S.H."/>
            <person name="Seo Y.S."/>
            <person name="Rhee S.K."/>
        </authorList>
    </citation>
    <scope>NUCLEOTIDE SEQUENCE [LARGE SCALE GENOMIC DNA]</scope>
    <source>
        <strain evidence="2 3">KCTC 23939</strain>
    </source>
</reference>
<keyword evidence="3" id="KW-1185">Reference proteome</keyword>
<feature type="transmembrane region" description="Helical" evidence="1">
    <location>
        <begin position="30"/>
        <end position="50"/>
    </location>
</feature>
<name>A0ABW7N7Z5_9BACT</name>
<dbReference type="Proteomes" id="UP001610063">
    <property type="component" value="Unassembled WGS sequence"/>
</dbReference>
<accession>A0ABW7N7Z5</accession>
<gene>
    <name evidence="2" type="ORF">ACHKAR_09535</name>
</gene>
<sequence length="207" mass="23628">MMILTRMEVPGILIFSLGFGLKFFHIPHNAVLMLLGLLCLLLSLVGALMGGEGAQKRPVSRLSAMLSLAALLCVIKFFPVHDYILLLAALAFLWTVYLLVSKKVKLNGIHYVSVFALALTVFFRFGVDRSDRYFILNLKYSVEQSTDFITWDKYSWMLYLDERADESLQASEKALSIAQRVDADKYWLDLIDGHGVAIRDKTWERYH</sequence>
<proteinExistence type="predicted"/>
<evidence type="ECO:0000313" key="3">
    <source>
        <dbReference type="Proteomes" id="UP001610063"/>
    </source>
</evidence>
<evidence type="ECO:0000256" key="1">
    <source>
        <dbReference type="SAM" id="Phobius"/>
    </source>
</evidence>
<feature type="transmembrane region" description="Helical" evidence="1">
    <location>
        <begin position="108"/>
        <end position="127"/>
    </location>
</feature>
<dbReference type="RefSeq" id="WP_395417225.1">
    <property type="nucleotide sequence ID" value="NZ_JBIPKE010000015.1"/>
</dbReference>
<protein>
    <submittedName>
        <fullName evidence="2">Uncharacterized protein</fullName>
    </submittedName>
</protein>
<dbReference type="EMBL" id="JBIPKE010000015">
    <property type="protein sequence ID" value="MFH6983681.1"/>
    <property type="molecule type" value="Genomic_DNA"/>
</dbReference>
<feature type="transmembrane region" description="Helical" evidence="1">
    <location>
        <begin position="62"/>
        <end position="78"/>
    </location>
</feature>